<keyword evidence="2" id="KW-1185">Reference proteome</keyword>
<reference evidence="1 2" key="1">
    <citation type="submission" date="2023-07" db="EMBL/GenBank/DDBJ databases">
        <title>Identification of four novel Pseudomonas species associated with bacterial leaf spot of cucurbits.</title>
        <authorList>
            <person name="Fullem K.R."/>
        </authorList>
    </citation>
    <scope>NUCLEOTIDE SEQUENCE [LARGE SCALE GENOMIC DNA]</scope>
    <source>
        <strain evidence="1 2">K18</strain>
    </source>
</reference>
<evidence type="ECO:0000313" key="1">
    <source>
        <dbReference type="EMBL" id="MDO7900217.1"/>
    </source>
</evidence>
<accession>A0ABT9C5X6</accession>
<gene>
    <name evidence="1" type="ORF">Q6A48_25285</name>
</gene>
<comment type="caution">
    <text evidence="1">The sequence shown here is derived from an EMBL/GenBank/DDBJ whole genome shotgun (WGS) entry which is preliminary data.</text>
</comment>
<dbReference type="Proteomes" id="UP001228019">
    <property type="component" value="Unassembled WGS sequence"/>
</dbReference>
<evidence type="ECO:0000313" key="2">
    <source>
        <dbReference type="Proteomes" id="UP001228019"/>
    </source>
</evidence>
<name>A0ABT9C5X6_9PSED</name>
<dbReference type="EMBL" id="JAUQOP010000068">
    <property type="protein sequence ID" value="MDO7900217.1"/>
    <property type="molecule type" value="Genomic_DNA"/>
</dbReference>
<protein>
    <submittedName>
        <fullName evidence="1">Uncharacterized protein</fullName>
    </submittedName>
</protein>
<dbReference type="RefSeq" id="WP_304557192.1">
    <property type="nucleotide sequence ID" value="NZ_JAUQOP010000068.1"/>
</dbReference>
<organism evidence="1 2">
    <name type="scientific">Pseudomonas citrulli</name>
    <dbReference type="NCBI Taxonomy" id="3064347"/>
    <lineage>
        <taxon>Bacteria</taxon>
        <taxon>Pseudomonadati</taxon>
        <taxon>Pseudomonadota</taxon>
        <taxon>Gammaproteobacteria</taxon>
        <taxon>Pseudomonadales</taxon>
        <taxon>Pseudomonadaceae</taxon>
        <taxon>Pseudomonas</taxon>
    </lineage>
</organism>
<sequence length="52" mass="5573">MSEQILNMSGDFYREFDAYQAPAGNVAGILATTLECNTFGTCTNLECSTLGC</sequence>
<proteinExistence type="predicted"/>